<dbReference type="Proteomes" id="UP000189674">
    <property type="component" value="Chromosome"/>
</dbReference>
<feature type="region of interest" description="Disordered" evidence="1">
    <location>
        <begin position="1"/>
        <end position="26"/>
    </location>
</feature>
<evidence type="ECO:0000313" key="2">
    <source>
        <dbReference type="EMBL" id="AQT67992.1"/>
    </source>
</evidence>
<gene>
    <name evidence="2" type="ORF">STSP2_01146</name>
</gene>
<evidence type="ECO:0000313" key="3">
    <source>
        <dbReference type="Proteomes" id="UP000189674"/>
    </source>
</evidence>
<dbReference type="KEGG" id="alus:STSP2_01146"/>
<dbReference type="EMBL" id="CP019791">
    <property type="protein sequence ID" value="AQT67992.1"/>
    <property type="molecule type" value="Genomic_DNA"/>
</dbReference>
<dbReference type="RefSeq" id="WP_169853013.1">
    <property type="nucleotide sequence ID" value="NZ_CP019791.1"/>
</dbReference>
<keyword evidence="3" id="KW-1185">Reference proteome</keyword>
<name>A0A1U9NJ79_9BACT</name>
<reference evidence="3" key="1">
    <citation type="submission" date="2017-02" db="EMBL/GenBank/DDBJ databases">
        <title>Comparative genomics and description of representatives of a novel lineage of planctomycetes thriving in anoxic sediments.</title>
        <authorList>
            <person name="Spring S."/>
            <person name="Bunk B."/>
            <person name="Sproer C."/>
        </authorList>
    </citation>
    <scope>NUCLEOTIDE SEQUENCE [LARGE SCALE GENOMIC DNA]</scope>
    <source>
        <strain evidence="3">ST-NAGAB-D1</strain>
    </source>
</reference>
<evidence type="ECO:0000256" key="1">
    <source>
        <dbReference type="SAM" id="MobiDB-lite"/>
    </source>
</evidence>
<protein>
    <submittedName>
        <fullName evidence="2">Uncharacterized protein</fullName>
    </submittedName>
</protein>
<organism evidence="2 3">
    <name type="scientific">Anaerohalosphaera lusitana</name>
    <dbReference type="NCBI Taxonomy" id="1936003"/>
    <lineage>
        <taxon>Bacteria</taxon>
        <taxon>Pseudomonadati</taxon>
        <taxon>Planctomycetota</taxon>
        <taxon>Phycisphaerae</taxon>
        <taxon>Sedimentisphaerales</taxon>
        <taxon>Anaerohalosphaeraceae</taxon>
        <taxon>Anaerohalosphaera</taxon>
    </lineage>
</organism>
<dbReference type="AlphaFoldDB" id="A0A1U9NJ79"/>
<proteinExistence type="predicted"/>
<dbReference type="STRING" id="1936003.STSP2_01146"/>
<accession>A0A1U9NJ79</accession>
<sequence length="58" mass="6221">MKIDQSKILTHSTSHHMAASALRTSKTDHKTLRGSAFMNMSLGMGMGSTGTKGARMLL</sequence>